<dbReference type="Pfam" id="PF13556">
    <property type="entry name" value="HTH_30"/>
    <property type="match status" value="1"/>
</dbReference>
<dbReference type="EMBL" id="JAMRYM010000091">
    <property type="protein sequence ID" value="MCM6763891.1"/>
    <property type="molecule type" value="Genomic_DNA"/>
</dbReference>
<keyword evidence="3" id="KW-1185">Reference proteome</keyword>
<evidence type="ECO:0000313" key="2">
    <source>
        <dbReference type="EMBL" id="MCM6763891.1"/>
    </source>
</evidence>
<protein>
    <submittedName>
        <fullName evidence="2">Helix-turn-helix domain-containing protein</fullName>
    </submittedName>
</protein>
<dbReference type="InterPro" id="IPR051448">
    <property type="entry name" value="CdaR-like_regulators"/>
</dbReference>
<dbReference type="PANTHER" id="PTHR33744:SF1">
    <property type="entry name" value="DNA-BINDING TRANSCRIPTIONAL ACTIVATOR ADER"/>
    <property type="match status" value="1"/>
</dbReference>
<evidence type="ECO:0000259" key="1">
    <source>
        <dbReference type="Pfam" id="PF13556"/>
    </source>
</evidence>
<feature type="domain" description="PucR C-terminal helix-turn-helix" evidence="1">
    <location>
        <begin position="300"/>
        <end position="355"/>
    </location>
</feature>
<dbReference type="RefSeq" id="WP_251947415.1">
    <property type="nucleotide sequence ID" value="NZ_JAMRYM010000091.1"/>
</dbReference>
<dbReference type="PANTHER" id="PTHR33744">
    <property type="entry name" value="CARBOHYDRATE DIACID REGULATOR"/>
    <property type="match status" value="1"/>
</dbReference>
<proteinExistence type="predicted"/>
<evidence type="ECO:0000313" key="3">
    <source>
        <dbReference type="Proteomes" id="UP001155240"/>
    </source>
</evidence>
<dbReference type="Proteomes" id="UP001155240">
    <property type="component" value="Unassembled WGS sequence"/>
</dbReference>
<reference evidence="2" key="1">
    <citation type="submission" date="2022-06" db="EMBL/GenBank/DDBJ databases">
        <title>Whole genome shotgun sequencing (WGS) of Rathayibacter sp. ZW T2_19, isolated from stored onions (Allium cepa).</title>
        <authorList>
            <person name="Stoll D.A."/>
            <person name="Huch M."/>
        </authorList>
    </citation>
    <scope>NUCLEOTIDE SEQUENCE</scope>
    <source>
        <strain evidence="2">ZW T2_19</strain>
    </source>
</reference>
<gene>
    <name evidence="2" type="ORF">NB037_15850</name>
</gene>
<accession>A0A9X2E3W0</accession>
<sequence length="369" mass="39597">MTLQDVVDELAGALGRPIAIEDAGARVLATSAGRPIGRRSPSRVPEEPGGHVVPDARRSVFPVSDPRGRLAVLRVGDDRLPPLTPEHYSLIGAAVDTVRRLLSPSAPAPGSSRRTELLPGLLAPDAARRREAFAEAVERHWLRRDERTVVRAVLLDGAGGALRRASLARHLDASPSTGLVLLGDERGMLLFVSTEEPASDPADETDAVVRAAAHRHGARVLAIGSARHRRQDDDLRPTADHAALAASIVSSLPDGRDRGDIADLGAWVLLSSVAADSSQLAMLSPAAATLLDNGDDVQRQTVETYLDVRGSVREACAILHIHRTTLYYRLDNLPPTVRAALDDGLARSALHLCLKLMRFRGGHERRRAS</sequence>
<dbReference type="Gene3D" id="1.10.10.2840">
    <property type="entry name" value="PucR C-terminal helix-turn-helix domain"/>
    <property type="match status" value="1"/>
</dbReference>
<dbReference type="AlphaFoldDB" id="A0A9X2E3W0"/>
<dbReference type="InterPro" id="IPR025736">
    <property type="entry name" value="PucR_C-HTH_dom"/>
</dbReference>
<organism evidence="2 3">
    <name type="scientific">Rathayibacter rubneri</name>
    <dbReference type="NCBI Taxonomy" id="2950106"/>
    <lineage>
        <taxon>Bacteria</taxon>
        <taxon>Bacillati</taxon>
        <taxon>Actinomycetota</taxon>
        <taxon>Actinomycetes</taxon>
        <taxon>Micrococcales</taxon>
        <taxon>Microbacteriaceae</taxon>
        <taxon>Rathayibacter</taxon>
    </lineage>
</organism>
<comment type="caution">
    <text evidence="2">The sequence shown here is derived from an EMBL/GenBank/DDBJ whole genome shotgun (WGS) entry which is preliminary data.</text>
</comment>
<dbReference type="InterPro" id="IPR042070">
    <property type="entry name" value="PucR_C-HTH_sf"/>
</dbReference>
<name>A0A9X2E3W0_9MICO</name>